<keyword evidence="7" id="KW-0732">Signal</keyword>
<dbReference type="CDD" id="cd00130">
    <property type="entry name" value="PAS"/>
    <property type="match status" value="1"/>
</dbReference>
<feature type="domain" description="PAC" evidence="10">
    <location>
        <begin position="520"/>
        <end position="571"/>
    </location>
</feature>
<dbReference type="InterPro" id="IPR011006">
    <property type="entry name" value="CheY-like_superfamily"/>
</dbReference>
<dbReference type="Gene3D" id="3.40.50.2300">
    <property type="match status" value="1"/>
</dbReference>
<protein>
    <recommendedName>
        <fullName evidence="2">histidine kinase</fullName>
        <ecNumber evidence="2">2.7.13.3</ecNumber>
    </recommendedName>
</protein>
<dbReference type="FunFam" id="3.30.565.10:FF:000010">
    <property type="entry name" value="Sensor histidine kinase RcsC"/>
    <property type="match status" value="1"/>
</dbReference>
<dbReference type="CDD" id="cd00082">
    <property type="entry name" value="HisKA"/>
    <property type="match status" value="1"/>
</dbReference>
<feature type="domain" description="Histidine kinase" evidence="8">
    <location>
        <begin position="589"/>
        <end position="808"/>
    </location>
</feature>
<dbReference type="PROSITE" id="PS50110">
    <property type="entry name" value="RESPONSE_REGULATORY"/>
    <property type="match status" value="1"/>
</dbReference>
<evidence type="ECO:0000313" key="11">
    <source>
        <dbReference type="EMBL" id="GGW42272.1"/>
    </source>
</evidence>
<dbReference type="EMBL" id="BMYQ01000014">
    <property type="protein sequence ID" value="GGW42272.1"/>
    <property type="molecule type" value="Genomic_DNA"/>
</dbReference>
<dbReference type="InterPro" id="IPR003594">
    <property type="entry name" value="HATPase_dom"/>
</dbReference>
<keyword evidence="6" id="KW-0812">Transmembrane</keyword>
<dbReference type="SUPFAM" id="SSF52172">
    <property type="entry name" value="CheY-like"/>
    <property type="match status" value="1"/>
</dbReference>
<evidence type="ECO:0000313" key="12">
    <source>
        <dbReference type="Proteomes" id="UP000628984"/>
    </source>
</evidence>
<evidence type="ECO:0000259" key="9">
    <source>
        <dbReference type="PROSITE" id="PS50110"/>
    </source>
</evidence>
<feature type="transmembrane region" description="Helical" evidence="6">
    <location>
        <begin position="258"/>
        <end position="279"/>
    </location>
</feature>
<organism evidence="11 12">
    <name type="scientific">Gemmobacter lanyuensis</name>
    <dbReference type="NCBI Taxonomy" id="1054497"/>
    <lineage>
        <taxon>Bacteria</taxon>
        <taxon>Pseudomonadati</taxon>
        <taxon>Pseudomonadota</taxon>
        <taxon>Alphaproteobacteria</taxon>
        <taxon>Rhodobacterales</taxon>
        <taxon>Paracoccaceae</taxon>
        <taxon>Gemmobacter</taxon>
    </lineage>
</organism>
<dbReference type="InterPro" id="IPR005467">
    <property type="entry name" value="His_kinase_dom"/>
</dbReference>
<dbReference type="InterPro" id="IPR001789">
    <property type="entry name" value="Sig_transdc_resp-reg_receiver"/>
</dbReference>
<evidence type="ECO:0000256" key="5">
    <source>
        <dbReference type="PROSITE-ProRule" id="PRU00169"/>
    </source>
</evidence>
<reference evidence="11" key="2">
    <citation type="submission" date="2020-09" db="EMBL/GenBank/DDBJ databases">
        <authorList>
            <person name="Sun Q."/>
            <person name="Kim S."/>
        </authorList>
    </citation>
    <scope>NUCLEOTIDE SEQUENCE</scope>
    <source>
        <strain evidence="11">KCTC 23714</strain>
    </source>
</reference>
<feature type="domain" description="PAC" evidence="10">
    <location>
        <begin position="378"/>
        <end position="428"/>
    </location>
</feature>
<dbReference type="Pfam" id="PF00072">
    <property type="entry name" value="Response_reg"/>
    <property type="match status" value="1"/>
</dbReference>
<dbReference type="Gene3D" id="1.10.287.130">
    <property type="match status" value="1"/>
</dbReference>
<dbReference type="SMART" id="SM00387">
    <property type="entry name" value="HATPase_c"/>
    <property type="match status" value="1"/>
</dbReference>
<evidence type="ECO:0000256" key="4">
    <source>
        <dbReference type="ARBA" id="ARBA00023012"/>
    </source>
</evidence>
<sequence>MTPLALIRSLIVALAVLATAAEAQDPVGTGRSLKIGMPIDRPPFSFLHEAGQLDGQRIALWQAMGERTGIRIIPHAVPTESALTALNDGRVDAVDLFAQSTAPGFGIRIMAPEEILRFVEFQRMKNGKLPAEDSPVAVVEGSACDNFMSDQATSRVLRYPNPQGVVLAAAIAEADRFCLSEPTGILLLRQAGLQDAFTHGEPISITRTATAYRLSDPDTGILLAELAASLTPEERKQIIDNWRRENRIDSVGLTDGGIILPLAGLIAGVLILLLLAMLLRFRLWRARAWAEMTRSSLARSEARFSTAFENTGLPVMVLREGRIYRINDAARQLLGYHDAAELIGRQPAEISPPIQPDGRSTADLGQEILAALNTGGRTRTDWTHLRADGSSITTEVLLTKVPTRQGFETIAVLTDVTAQRQAEETLRAYQSRLESAVAKRTEELESRNEELRAIFDTSRSGILFLREHRVVQANTLIHHQLGRTNTGLTGLLLTEVLDGAPTFWHDNAEVLAGIWQGRTVELTTELRRPDGTSIWARMRAAAVDPDDPEKGEVWVLDDITAEREAEDLLRNARDLATQTAQLKSDFLSTMSHEIRTPLNSLIGFLDLLAETQLDPKQTAFLSKAARSGQHLAAIVNDILDLSKAEAGKLALERVTVNLRDLARDALEGIAPTAGRRGIDLVLNVAPDVPATIQADPLRLTQVLMNYLSNAVKFTEAGEITLSISHVREDRPMLRLAVSDTGVGLNEEQVQRLFQAFTQAEHSTARLYGGTGLGLAICRQLATLMGGEVGVRSQEGEGSEFWLQIHLDDAEPSAPPAVPVGEGRVAVAIANENLRALICNQLRRCGFDAGLVLGLADRSVIGLEGADLAVVDDAFIHRVPESIALLQQGSRPVLALMDSDDPHLTPIATEILRKPADPLLIAERLAQMRRGGAQIPRPVAEPEQHPALRVLVADDDGLNRDLAAARLERLGLSVITAANGAEAVRAVLEDRIDLVLMDHQMPVMDGIEAARRIRALGTARGEVPILAVSGAEDDDVKAACLAAGMNGFLKKPLDNRQLRAALQQWLPGFGASAGA</sequence>
<evidence type="ECO:0000256" key="2">
    <source>
        <dbReference type="ARBA" id="ARBA00012438"/>
    </source>
</evidence>
<dbReference type="PRINTS" id="PR00344">
    <property type="entry name" value="BCTRLSENSOR"/>
</dbReference>
<dbReference type="PANTHER" id="PTHR45339">
    <property type="entry name" value="HYBRID SIGNAL TRANSDUCTION HISTIDINE KINASE J"/>
    <property type="match status" value="1"/>
</dbReference>
<dbReference type="InterPro" id="IPR036890">
    <property type="entry name" value="HATPase_C_sf"/>
</dbReference>
<keyword evidence="6" id="KW-1133">Transmembrane helix</keyword>
<gene>
    <name evidence="11" type="ORF">GCM10011452_33310</name>
</gene>
<keyword evidence="4" id="KW-0902">Two-component regulatory system</keyword>
<dbReference type="InterPro" id="IPR000014">
    <property type="entry name" value="PAS"/>
</dbReference>
<dbReference type="InterPro" id="IPR035965">
    <property type="entry name" value="PAS-like_dom_sf"/>
</dbReference>
<dbReference type="PANTHER" id="PTHR45339:SF1">
    <property type="entry name" value="HYBRID SIGNAL TRANSDUCTION HISTIDINE KINASE J"/>
    <property type="match status" value="1"/>
</dbReference>
<comment type="catalytic activity">
    <reaction evidence="1">
        <text>ATP + protein L-histidine = ADP + protein N-phospho-L-histidine.</text>
        <dbReference type="EC" id="2.7.13.3"/>
    </reaction>
</comment>
<evidence type="ECO:0000256" key="7">
    <source>
        <dbReference type="SAM" id="SignalP"/>
    </source>
</evidence>
<dbReference type="SMART" id="SM00091">
    <property type="entry name" value="PAS"/>
    <property type="match status" value="2"/>
</dbReference>
<evidence type="ECO:0000259" key="8">
    <source>
        <dbReference type="PROSITE" id="PS50109"/>
    </source>
</evidence>
<keyword evidence="3 5" id="KW-0597">Phosphoprotein</keyword>
<reference evidence="11" key="1">
    <citation type="journal article" date="2014" name="Int. J. Syst. Evol. Microbiol.">
        <title>Complete genome sequence of Corynebacterium casei LMG S-19264T (=DSM 44701T), isolated from a smear-ripened cheese.</title>
        <authorList>
            <consortium name="US DOE Joint Genome Institute (JGI-PGF)"/>
            <person name="Walter F."/>
            <person name="Albersmeier A."/>
            <person name="Kalinowski J."/>
            <person name="Ruckert C."/>
        </authorList>
    </citation>
    <scope>NUCLEOTIDE SEQUENCE</scope>
    <source>
        <strain evidence="11">KCTC 23714</strain>
    </source>
</reference>
<dbReference type="InterPro" id="IPR001638">
    <property type="entry name" value="Solute-binding_3/MltF_N"/>
</dbReference>
<keyword evidence="12" id="KW-1185">Reference proteome</keyword>
<dbReference type="CDD" id="cd17546">
    <property type="entry name" value="REC_hyHK_CKI1_RcsC-like"/>
    <property type="match status" value="1"/>
</dbReference>
<comment type="caution">
    <text evidence="11">The sequence shown here is derived from an EMBL/GenBank/DDBJ whole genome shotgun (WGS) entry which is preliminary data.</text>
</comment>
<dbReference type="Gene3D" id="3.40.190.10">
    <property type="entry name" value="Periplasmic binding protein-like II"/>
    <property type="match status" value="2"/>
</dbReference>
<evidence type="ECO:0000256" key="6">
    <source>
        <dbReference type="SAM" id="Phobius"/>
    </source>
</evidence>
<dbReference type="NCBIfam" id="TIGR00229">
    <property type="entry name" value="sensory_box"/>
    <property type="match status" value="2"/>
</dbReference>
<feature type="domain" description="Response regulatory" evidence="9">
    <location>
        <begin position="948"/>
        <end position="1065"/>
    </location>
</feature>
<dbReference type="SUPFAM" id="SSF55874">
    <property type="entry name" value="ATPase domain of HSP90 chaperone/DNA topoisomerase II/histidine kinase"/>
    <property type="match status" value="1"/>
</dbReference>
<dbReference type="SMART" id="SM00388">
    <property type="entry name" value="HisKA"/>
    <property type="match status" value="1"/>
</dbReference>
<dbReference type="Pfam" id="PF13426">
    <property type="entry name" value="PAS_9"/>
    <property type="match status" value="2"/>
</dbReference>
<feature type="modified residue" description="4-aspartylphosphate" evidence="5">
    <location>
        <position position="997"/>
    </location>
</feature>
<evidence type="ECO:0000256" key="1">
    <source>
        <dbReference type="ARBA" id="ARBA00000085"/>
    </source>
</evidence>
<dbReference type="Pfam" id="PF00512">
    <property type="entry name" value="HisKA"/>
    <property type="match status" value="1"/>
</dbReference>
<dbReference type="PROSITE" id="PS50113">
    <property type="entry name" value="PAC"/>
    <property type="match status" value="2"/>
</dbReference>
<name>A0A918J0Y3_9RHOB</name>
<dbReference type="InterPro" id="IPR000700">
    <property type="entry name" value="PAS-assoc_C"/>
</dbReference>
<dbReference type="AlphaFoldDB" id="A0A918J0Y3"/>
<dbReference type="SMART" id="SM00448">
    <property type="entry name" value="REC"/>
    <property type="match status" value="1"/>
</dbReference>
<accession>A0A918J0Y3</accession>
<proteinExistence type="predicted"/>
<dbReference type="Gene3D" id="3.30.450.20">
    <property type="entry name" value="PAS domain"/>
    <property type="match status" value="2"/>
</dbReference>
<feature type="signal peptide" evidence="7">
    <location>
        <begin position="1"/>
        <end position="23"/>
    </location>
</feature>
<dbReference type="InterPro" id="IPR004358">
    <property type="entry name" value="Sig_transdc_His_kin-like_C"/>
</dbReference>
<dbReference type="Pfam" id="PF00497">
    <property type="entry name" value="SBP_bac_3"/>
    <property type="match status" value="1"/>
</dbReference>
<dbReference type="InterPro" id="IPR003661">
    <property type="entry name" value="HisK_dim/P_dom"/>
</dbReference>
<dbReference type="Gene3D" id="3.30.565.10">
    <property type="entry name" value="Histidine kinase-like ATPase, C-terminal domain"/>
    <property type="match status" value="1"/>
</dbReference>
<dbReference type="InterPro" id="IPR036097">
    <property type="entry name" value="HisK_dim/P_sf"/>
</dbReference>
<dbReference type="PROSITE" id="PS50109">
    <property type="entry name" value="HIS_KIN"/>
    <property type="match status" value="1"/>
</dbReference>
<dbReference type="GO" id="GO:0000155">
    <property type="term" value="F:phosphorelay sensor kinase activity"/>
    <property type="evidence" value="ECO:0007669"/>
    <property type="project" value="InterPro"/>
</dbReference>
<evidence type="ECO:0000259" key="10">
    <source>
        <dbReference type="PROSITE" id="PS50113"/>
    </source>
</evidence>
<dbReference type="EC" id="2.7.13.3" evidence="2"/>
<feature type="chain" id="PRO_5036794214" description="histidine kinase" evidence="7">
    <location>
        <begin position="24"/>
        <end position="1074"/>
    </location>
</feature>
<dbReference type="SUPFAM" id="SSF55785">
    <property type="entry name" value="PYP-like sensor domain (PAS domain)"/>
    <property type="match status" value="2"/>
</dbReference>
<keyword evidence="6" id="KW-0472">Membrane</keyword>
<dbReference type="Proteomes" id="UP000628984">
    <property type="component" value="Unassembled WGS sequence"/>
</dbReference>
<dbReference type="RefSeq" id="WP_189635015.1">
    <property type="nucleotide sequence ID" value="NZ_BMYQ01000014.1"/>
</dbReference>
<dbReference type="SUPFAM" id="SSF53850">
    <property type="entry name" value="Periplasmic binding protein-like II"/>
    <property type="match status" value="1"/>
</dbReference>
<dbReference type="CDD" id="cd16922">
    <property type="entry name" value="HATPase_EvgS-ArcB-TorS-like"/>
    <property type="match status" value="1"/>
</dbReference>
<dbReference type="Pfam" id="PF02518">
    <property type="entry name" value="HATPase_c"/>
    <property type="match status" value="1"/>
</dbReference>
<evidence type="ECO:0000256" key="3">
    <source>
        <dbReference type="ARBA" id="ARBA00022553"/>
    </source>
</evidence>
<dbReference type="SUPFAM" id="SSF47384">
    <property type="entry name" value="Homodimeric domain of signal transducing histidine kinase"/>
    <property type="match status" value="1"/>
</dbReference>